<keyword evidence="2" id="KW-1185">Reference proteome</keyword>
<organism evidence="1 2">
    <name type="scientific">Corynebacterium sphenisci DSM 44792</name>
    <dbReference type="NCBI Taxonomy" id="1437874"/>
    <lineage>
        <taxon>Bacteria</taxon>
        <taxon>Bacillati</taxon>
        <taxon>Actinomycetota</taxon>
        <taxon>Actinomycetes</taxon>
        <taxon>Mycobacteriales</taxon>
        <taxon>Corynebacteriaceae</taxon>
        <taxon>Corynebacterium</taxon>
    </lineage>
</organism>
<gene>
    <name evidence="1" type="ORF">CSPHI_05125</name>
</gene>
<reference evidence="1 2" key="1">
    <citation type="submission" date="2014-08" db="EMBL/GenBank/DDBJ databases">
        <title>Complete genome sequence of Corynebacterium sphenisci CECT 5990(T) (=DSM 44792(T)), isolated from healthy wild penguins.</title>
        <authorList>
            <person name="Ruckert C."/>
            <person name="Albersmeier A."/>
            <person name="Winkler A."/>
            <person name="Kalinowski J."/>
        </authorList>
    </citation>
    <scope>NUCLEOTIDE SEQUENCE [LARGE SCALE GENOMIC DNA]</scope>
    <source>
        <strain evidence="1 2">DSM 44792</strain>
    </source>
</reference>
<dbReference type="EMBL" id="CP009248">
    <property type="protein sequence ID" value="APT90518.1"/>
    <property type="molecule type" value="Genomic_DNA"/>
</dbReference>
<name>A0A1L7CXI0_9CORY</name>
<protein>
    <submittedName>
        <fullName evidence="1">Uncharacterized protein</fullName>
    </submittedName>
</protein>
<dbReference type="RefSeq" id="WP_075691776.1">
    <property type="nucleotide sequence ID" value="NZ_CP009248.1"/>
</dbReference>
<sequence>MTTSTTTWTLTDTTDEDMTTAWDVAVQILNGLPGVEDVERVRGHEDVRVTAVTGESLVFDFERETDDEGAESITGWTFTRRDAEGLDYTTDGDEIADAAEIDSKVVARIRDWAEQQAADVAEA</sequence>
<accession>A0A1L7CXI0</accession>
<dbReference type="AlphaFoldDB" id="A0A1L7CXI0"/>
<evidence type="ECO:0000313" key="1">
    <source>
        <dbReference type="EMBL" id="APT90518.1"/>
    </source>
</evidence>
<evidence type="ECO:0000313" key="2">
    <source>
        <dbReference type="Proteomes" id="UP000185469"/>
    </source>
</evidence>
<dbReference type="Proteomes" id="UP000185469">
    <property type="component" value="Chromosome"/>
</dbReference>
<proteinExistence type="predicted"/>
<dbReference type="KEGG" id="csph:CSPHI_05125"/>